<keyword evidence="1" id="KW-0812">Transmembrane</keyword>
<dbReference type="Proteomes" id="UP001189429">
    <property type="component" value="Unassembled WGS sequence"/>
</dbReference>
<keyword evidence="3" id="KW-1185">Reference proteome</keyword>
<comment type="caution">
    <text evidence="2">The sequence shown here is derived from an EMBL/GenBank/DDBJ whole genome shotgun (WGS) entry which is preliminary data.</text>
</comment>
<gene>
    <name evidence="2" type="ORF">PCOR1329_LOCUS12803</name>
</gene>
<name>A0ABN9QKQ5_9DINO</name>
<keyword evidence="1" id="KW-1133">Transmembrane helix</keyword>
<reference evidence="2" key="1">
    <citation type="submission" date="2023-10" db="EMBL/GenBank/DDBJ databases">
        <authorList>
            <person name="Chen Y."/>
            <person name="Shah S."/>
            <person name="Dougan E. K."/>
            <person name="Thang M."/>
            <person name="Chan C."/>
        </authorList>
    </citation>
    <scope>NUCLEOTIDE SEQUENCE [LARGE SCALE GENOMIC DNA]</scope>
</reference>
<evidence type="ECO:0000313" key="2">
    <source>
        <dbReference type="EMBL" id="CAK0806651.1"/>
    </source>
</evidence>
<accession>A0ABN9QKQ5</accession>
<dbReference type="EMBL" id="CAUYUJ010003760">
    <property type="protein sequence ID" value="CAK0806651.1"/>
    <property type="molecule type" value="Genomic_DNA"/>
</dbReference>
<protein>
    <submittedName>
        <fullName evidence="2">Uncharacterized protein</fullName>
    </submittedName>
</protein>
<evidence type="ECO:0000313" key="3">
    <source>
        <dbReference type="Proteomes" id="UP001189429"/>
    </source>
</evidence>
<proteinExistence type="predicted"/>
<evidence type="ECO:0000256" key="1">
    <source>
        <dbReference type="SAM" id="Phobius"/>
    </source>
</evidence>
<organism evidence="2 3">
    <name type="scientific">Prorocentrum cordatum</name>
    <dbReference type="NCBI Taxonomy" id="2364126"/>
    <lineage>
        <taxon>Eukaryota</taxon>
        <taxon>Sar</taxon>
        <taxon>Alveolata</taxon>
        <taxon>Dinophyceae</taxon>
        <taxon>Prorocentrales</taxon>
        <taxon>Prorocentraceae</taxon>
        <taxon>Prorocentrum</taxon>
    </lineage>
</organism>
<keyword evidence="1" id="KW-0472">Membrane</keyword>
<feature type="transmembrane region" description="Helical" evidence="1">
    <location>
        <begin position="81"/>
        <end position="99"/>
    </location>
</feature>
<sequence>MTGMSFLTSTVSLEQILIDSLALGFILNIDEMIYPIFVPGRVQQVQSKLTSFELKEYTSNDLNSVVLTRALDVMHRLPLRLLWVAIAFLCTGLTIVNILHPRVQRMEIAVQILCEGNTDFVYAVAPDTGTVHATKTYSVSEDREGELIVQNTILQFTGLHDVLQGSDVGNDLLADFWPQNTPAGIIYNSDRTAQTMGEAEISSTGFEFIKTVSTSNIQDLSFLGRCEDFSPEESHQAPFVIQALLRYATDGVVDSCAGGEFVGISQWYNMSHYRALCPVTSGCSKTWLFFSHPHWGCPEECKSDNRVDRAFRDVLSDASCTDDGNEPWRTQAMVEYVSGLSDYVTQRTGFYERLTSASTSNMISAVISAYENATDRTYPQTVAYVQHSVSSGLTFQRMSRGIYELAPGLPMYTSDGVELVGCALWTDAVFQDILSLNLCSTLYHQSIAFMCPERCRCQSSWQQSCPSRCSTSTFG</sequence>